<feature type="domain" description="Alpha-L-arabinofuranosidase B arabinose-binding" evidence="3">
    <location>
        <begin position="139"/>
        <end position="252"/>
    </location>
</feature>
<reference evidence="4 5" key="1">
    <citation type="submission" date="2015-10" db="EMBL/GenBank/DDBJ databases">
        <authorList>
            <person name="Gilbert D.G."/>
        </authorList>
    </citation>
    <scope>NUCLEOTIDE SEQUENCE [LARGE SCALE GENOMIC DNA]</scope>
    <source>
        <strain evidence="4 5">NRRL B-16712</strain>
    </source>
</reference>
<dbReference type="GO" id="GO:0046556">
    <property type="term" value="F:alpha-L-arabinofuranosidase activity"/>
    <property type="evidence" value="ECO:0007669"/>
    <property type="project" value="InterPro"/>
</dbReference>
<protein>
    <recommendedName>
        <fullName evidence="3">Alpha-L-arabinofuranosidase B arabinose-binding domain-containing protein</fullName>
    </recommendedName>
</protein>
<keyword evidence="2" id="KW-1133">Transmembrane helix</keyword>
<evidence type="ECO:0000256" key="2">
    <source>
        <dbReference type="SAM" id="Phobius"/>
    </source>
</evidence>
<keyword evidence="2" id="KW-0812">Transmembrane</keyword>
<dbReference type="SUPFAM" id="SSF110221">
    <property type="entry name" value="AbfB domain"/>
    <property type="match status" value="1"/>
</dbReference>
<dbReference type="Proteomes" id="UP000053244">
    <property type="component" value="Unassembled WGS sequence"/>
</dbReference>
<dbReference type="CDD" id="cd23399">
    <property type="entry name" value="beta-trefoil_ABD_ABFB"/>
    <property type="match status" value="1"/>
</dbReference>
<feature type="region of interest" description="Disordered" evidence="1">
    <location>
        <begin position="64"/>
        <end position="123"/>
    </location>
</feature>
<dbReference type="Pfam" id="PF05270">
    <property type="entry name" value="AbfB"/>
    <property type="match status" value="1"/>
</dbReference>
<organism evidence="4 5">
    <name type="scientific">Actinoplanes awajinensis subsp. mycoplanecinus</name>
    <dbReference type="NCBI Taxonomy" id="135947"/>
    <lineage>
        <taxon>Bacteria</taxon>
        <taxon>Bacillati</taxon>
        <taxon>Actinomycetota</taxon>
        <taxon>Actinomycetes</taxon>
        <taxon>Micromonosporales</taxon>
        <taxon>Micromonosporaceae</taxon>
        <taxon>Actinoplanes</taxon>
    </lineage>
</organism>
<name>A0A101JRZ6_9ACTN</name>
<dbReference type="EMBL" id="LLZH01000189">
    <property type="protein sequence ID" value="KUL31979.1"/>
    <property type="molecule type" value="Genomic_DNA"/>
</dbReference>
<feature type="compositionally biased region" description="Low complexity" evidence="1">
    <location>
        <begin position="76"/>
        <end position="92"/>
    </location>
</feature>
<accession>A0A101JRZ6</accession>
<keyword evidence="5" id="KW-1185">Reference proteome</keyword>
<dbReference type="AlphaFoldDB" id="A0A101JRZ6"/>
<dbReference type="GO" id="GO:0046373">
    <property type="term" value="P:L-arabinose metabolic process"/>
    <property type="evidence" value="ECO:0007669"/>
    <property type="project" value="InterPro"/>
</dbReference>
<dbReference type="InterPro" id="IPR036195">
    <property type="entry name" value="AbfB_ABD_sf"/>
</dbReference>
<evidence type="ECO:0000256" key="1">
    <source>
        <dbReference type="SAM" id="MobiDB-lite"/>
    </source>
</evidence>
<feature type="transmembrane region" description="Helical" evidence="2">
    <location>
        <begin position="35"/>
        <end position="56"/>
    </location>
</feature>
<proteinExistence type="predicted"/>
<evidence type="ECO:0000313" key="4">
    <source>
        <dbReference type="EMBL" id="KUL31979.1"/>
    </source>
</evidence>
<dbReference type="InterPro" id="IPR007934">
    <property type="entry name" value="AbfB_ABD"/>
</dbReference>
<feature type="region of interest" description="Disordered" evidence="1">
    <location>
        <begin position="1"/>
        <end position="30"/>
    </location>
</feature>
<evidence type="ECO:0000313" key="5">
    <source>
        <dbReference type="Proteomes" id="UP000053244"/>
    </source>
</evidence>
<feature type="compositionally biased region" description="Low complexity" evidence="1">
    <location>
        <begin position="108"/>
        <end position="120"/>
    </location>
</feature>
<keyword evidence="2" id="KW-0472">Membrane</keyword>
<gene>
    <name evidence="4" type="ORF">ADL15_20965</name>
</gene>
<evidence type="ECO:0000259" key="3">
    <source>
        <dbReference type="Pfam" id="PF05270"/>
    </source>
</evidence>
<dbReference type="Gene3D" id="2.80.10.50">
    <property type="match status" value="1"/>
</dbReference>
<comment type="caution">
    <text evidence="4">The sequence shown here is derived from an EMBL/GenBank/DDBJ whole genome shotgun (WGS) entry which is preliminary data.</text>
</comment>
<sequence length="262" mass="27314">MPEDEVPAGVRAGRRNPPYQGSRRSDGPLIPRGPLLALAGAVTLTLIGYAVVLGMVRGPGDDDPVPAVAEPYPTLPRVSPPVSVGPAPSRSPESAPYTPTRRPASSRPVTATTATSAGPAPSLPVLPVVGTTVGLSPAGDPTRRVRHRDAVARLDTISATSSTTDRSDSRFVVRAGRSDPACVSFEAAGVPGTFLRHQSFVIRLAAPDGSALFQQDATFCPVAQATGFVLRSTNYPSLHMHVSGDELRLEEAATVFRTVAPL</sequence>